<name>K3ZB77_SETIT</name>
<evidence type="ECO:0000256" key="1">
    <source>
        <dbReference type="SAM" id="MobiDB-lite"/>
    </source>
</evidence>
<sequence>MACCRRSGEGACAAHLPAGGGISTPPLRELGSDLLGTGKGGGMRPPVDRHPWLPAMEHLDELGGDWHCQMAILRRLTEHVYEMVSFADWI</sequence>
<accession>K3ZB77</accession>
<dbReference type="InParanoid" id="K3ZB77"/>
<feature type="region of interest" description="Disordered" evidence="1">
    <location>
        <begin position="15"/>
        <end position="49"/>
    </location>
</feature>
<organism evidence="2 3">
    <name type="scientific">Setaria italica</name>
    <name type="common">Foxtail millet</name>
    <name type="synonym">Panicum italicum</name>
    <dbReference type="NCBI Taxonomy" id="4555"/>
    <lineage>
        <taxon>Eukaryota</taxon>
        <taxon>Viridiplantae</taxon>
        <taxon>Streptophyta</taxon>
        <taxon>Embryophyta</taxon>
        <taxon>Tracheophyta</taxon>
        <taxon>Spermatophyta</taxon>
        <taxon>Magnoliopsida</taxon>
        <taxon>Liliopsida</taxon>
        <taxon>Poales</taxon>
        <taxon>Poaceae</taxon>
        <taxon>PACMAD clade</taxon>
        <taxon>Panicoideae</taxon>
        <taxon>Panicodae</taxon>
        <taxon>Paniceae</taxon>
        <taxon>Cenchrinae</taxon>
        <taxon>Setaria</taxon>
    </lineage>
</organism>
<reference evidence="3" key="1">
    <citation type="journal article" date="2012" name="Nat. Biotechnol.">
        <title>Reference genome sequence of the model plant Setaria.</title>
        <authorList>
            <person name="Bennetzen J.L."/>
            <person name="Schmutz J."/>
            <person name="Wang H."/>
            <person name="Percifield R."/>
            <person name="Hawkins J."/>
            <person name="Pontaroli A.C."/>
            <person name="Estep M."/>
            <person name="Feng L."/>
            <person name="Vaughn J.N."/>
            <person name="Grimwood J."/>
            <person name="Jenkins J."/>
            <person name="Barry K."/>
            <person name="Lindquist E."/>
            <person name="Hellsten U."/>
            <person name="Deshpande S."/>
            <person name="Wang X."/>
            <person name="Wu X."/>
            <person name="Mitros T."/>
            <person name="Triplett J."/>
            <person name="Yang X."/>
            <person name="Ye C.Y."/>
            <person name="Mauro-Herrera M."/>
            <person name="Wang L."/>
            <person name="Li P."/>
            <person name="Sharma M."/>
            <person name="Sharma R."/>
            <person name="Ronald P.C."/>
            <person name="Panaud O."/>
            <person name="Kellogg E.A."/>
            <person name="Brutnell T.P."/>
            <person name="Doust A.N."/>
            <person name="Tuskan G.A."/>
            <person name="Rokhsar D."/>
            <person name="Devos K.M."/>
        </authorList>
    </citation>
    <scope>NUCLEOTIDE SEQUENCE [LARGE SCALE GENOMIC DNA]</scope>
    <source>
        <strain evidence="3">cv. Yugu1</strain>
    </source>
</reference>
<dbReference type="HOGENOM" id="CLU_2445013_0_0_1"/>
<proteinExistence type="predicted"/>
<dbReference type="EnsemblPlants" id="KQL17236">
    <property type="protein sequence ID" value="KQL17236"/>
    <property type="gene ID" value="SETIT_023798mg"/>
</dbReference>
<dbReference type="Gramene" id="KQL17236">
    <property type="protein sequence ID" value="KQL17236"/>
    <property type="gene ID" value="SETIT_023798mg"/>
</dbReference>
<evidence type="ECO:0000313" key="2">
    <source>
        <dbReference type="EnsemblPlants" id="KQL17236"/>
    </source>
</evidence>
<reference evidence="2" key="2">
    <citation type="submission" date="2018-08" db="UniProtKB">
        <authorList>
            <consortium name="EnsemblPlants"/>
        </authorList>
    </citation>
    <scope>IDENTIFICATION</scope>
    <source>
        <strain evidence="2">Yugu1</strain>
    </source>
</reference>
<evidence type="ECO:0000313" key="3">
    <source>
        <dbReference type="Proteomes" id="UP000004995"/>
    </source>
</evidence>
<keyword evidence="3" id="KW-1185">Reference proteome</keyword>
<dbReference type="Proteomes" id="UP000004995">
    <property type="component" value="Unassembled WGS sequence"/>
</dbReference>
<protein>
    <submittedName>
        <fullName evidence="2">Uncharacterized protein</fullName>
    </submittedName>
</protein>
<dbReference type="AlphaFoldDB" id="K3ZB77"/>
<dbReference type="EMBL" id="AGNK02002129">
    <property type="status" value="NOT_ANNOTATED_CDS"/>
    <property type="molecule type" value="Genomic_DNA"/>
</dbReference>